<name>A0ACC0VH44_9STRA</name>
<gene>
    <name evidence="1" type="ORF">PsorP6_013714</name>
</gene>
<accession>A0ACC0VH44</accession>
<organism evidence="1 2">
    <name type="scientific">Peronosclerospora sorghi</name>
    <dbReference type="NCBI Taxonomy" id="230839"/>
    <lineage>
        <taxon>Eukaryota</taxon>
        <taxon>Sar</taxon>
        <taxon>Stramenopiles</taxon>
        <taxon>Oomycota</taxon>
        <taxon>Peronosporomycetes</taxon>
        <taxon>Peronosporales</taxon>
        <taxon>Peronosporaceae</taxon>
        <taxon>Peronosclerospora</taxon>
    </lineage>
</organism>
<keyword evidence="2" id="KW-1185">Reference proteome</keyword>
<evidence type="ECO:0000313" key="2">
    <source>
        <dbReference type="Proteomes" id="UP001163321"/>
    </source>
</evidence>
<sequence>MASPDEAKWKEQVRSEIRSHICNQLPDIVTRLHGSKQYAIYTAFLNGELSETVFMDVPEGIRAAAGQILSVLEEPLGCNGPCLSYLKGTSTLGITFTRDNARIDNYCDTNWCGDEASRRSASDDLLKMTGGPTIFRSKSHATLALSSAEAEYVALDDVLGFR</sequence>
<comment type="caution">
    <text evidence="1">The sequence shown here is derived from an EMBL/GenBank/DDBJ whole genome shotgun (WGS) entry which is preliminary data.</text>
</comment>
<dbReference type="Proteomes" id="UP001163321">
    <property type="component" value="Chromosome 9"/>
</dbReference>
<reference evidence="1 2" key="1">
    <citation type="journal article" date="2022" name="bioRxiv">
        <title>The genome of the oomycete Peronosclerospora sorghi, a cosmopolitan pathogen of maize and sorghum, is inflated with dispersed pseudogenes.</title>
        <authorList>
            <person name="Fletcher K."/>
            <person name="Martin F."/>
            <person name="Isakeit T."/>
            <person name="Cavanaugh K."/>
            <person name="Magill C."/>
            <person name="Michelmore R."/>
        </authorList>
    </citation>
    <scope>NUCLEOTIDE SEQUENCE [LARGE SCALE GENOMIC DNA]</scope>
    <source>
        <strain evidence="1">P6</strain>
    </source>
</reference>
<protein>
    <submittedName>
        <fullName evidence="1">Uncharacterized protein</fullName>
    </submittedName>
</protein>
<dbReference type="EMBL" id="CM047588">
    <property type="protein sequence ID" value="KAI9905240.1"/>
    <property type="molecule type" value="Genomic_DNA"/>
</dbReference>
<proteinExistence type="predicted"/>
<evidence type="ECO:0000313" key="1">
    <source>
        <dbReference type="EMBL" id="KAI9905240.1"/>
    </source>
</evidence>